<evidence type="ECO:0000313" key="2">
    <source>
        <dbReference type="Proteomes" id="UP001195483"/>
    </source>
</evidence>
<protein>
    <submittedName>
        <fullName evidence="1">Uncharacterized protein</fullName>
    </submittedName>
</protein>
<reference evidence="1" key="2">
    <citation type="journal article" date="2021" name="Genome Biol. Evol.">
        <title>Developing a high-quality reference genome for a parasitic bivalve with doubly uniparental inheritance (Bivalvia: Unionida).</title>
        <authorList>
            <person name="Smith C.H."/>
        </authorList>
    </citation>
    <scope>NUCLEOTIDE SEQUENCE</scope>
    <source>
        <strain evidence="1">CHS0354</strain>
        <tissue evidence="1">Mantle</tissue>
    </source>
</reference>
<comment type="caution">
    <text evidence="1">The sequence shown here is derived from an EMBL/GenBank/DDBJ whole genome shotgun (WGS) entry which is preliminary data.</text>
</comment>
<sequence length="119" mass="13325">MRLADDKRLHDMNVCRLGCVKRESFSENGSNLHHLPYYTLKKSSNRPYDSGTNDVGIVLVNLDGHDVNALLCVLARTIEDSTKSFQLNDCALVYVVHNKDSELTKQAYVNSDMDSECGS</sequence>
<evidence type="ECO:0000313" key="1">
    <source>
        <dbReference type="EMBL" id="KAK3600054.1"/>
    </source>
</evidence>
<proteinExistence type="predicted"/>
<dbReference type="AlphaFoldDB" id="A0AAE0SXU2"/>
<keyword evidence="2" id="KW-1185">Reference proteome</keyword>
<name>A0AAE0SXU2_9BIVA</name>
<gene>
    <name evidence="1" type="ORF">CHS0354_012745</name>
</gene>
<reference evidence="1" key="1">
    <citation type="journal article" date="2021" name="Genome Biol. Evol.">
        <title>A High-Quality Reference Genome for a Parasitic Bivalve with Doubly Uniparental Inheritance (Bivalvia: Unionida).</title>
        <authorList>
            <person name="Smith C.H."/>
        </authorList>
    </citation>
    <scope>NUCLEOTIDE SEQUENCE</scope>
    <source>
        <strain evidence="1">CHS0354</strain>
    </source>
</reference>
<dbReference type="EMBL" id="JAEAOA010000768">
    <property type="protein sequence ID" value="KAK3600054.1"/>
    <property type="molecule type" value="Genomic_DNA"/>
</dbReference>
<organism evidence="1 2">
    <name type="scientific">Potamilus streckersoni</name>
    <dbReference type="NCBI Taxonomy" id="2493646"/>
    <lineage>
        <taxon>Eukaryota</taxon>
        <taxon>Metazoa</taxon>
        <taxon>Spiralia</taxon>
        <taxon>Lophotrochozoa</taxon>
        <taxon>Mollusca</taxon>
        <taxon>Bivalvia</taxon>
        <taxon>Autobranchia</taxon>
        <taxon>Heteroconchia</taxon>
        <taxon>Palaeoheterodonta</taxon>
        <taxon>Unionida</taxon>
        <taxon>Unionoidea</taxon>
        <taxon>Unionidae</taxon>
        <taxon>Ambleminae</taxon>
        <taxon>Lampsilini</taxon>
        <taxon>Potamilus</taxon>
    </lineage>
</organism>
<reference evidence="1" key="3">
    <citation type="submission" date="2023-05" db="EMBL/GenBank/DDBJ databases">
        <authorList>
            <person name="Smith C.H."/>
        </authorList>
    </citation>
    <scope>NUCLEOTIDE SEQUENCE</scope>
    <source>
        <strain evidence="1">CHS0354</strain>
        <tissue evidence="1">Mantle</tissue>
    </source>
</reference>
<accession>A0AAE0SXU2</accession>
<dbReference type="Proteomes" id="UP001195483">
    <property type="component" value="Unassembled WGS sequence"/>
</dbReference>